<dbReference type="GO" id="GO:0003676">
    <property type="term" value="F:nucleic acid binding"/>
    <property type="evidence" value="ECO:0007669"/>
    <property type="project" value="InterPro"/>
</dbReference>
<dbReference type="PROSITE" id="PS51194">
    <property type="entry name" value="HELICASE_CTER"/>
    <property type="match status" value="1"/>
</dbReference>
<gene>
    <name evidence="11" type="ORF">SAMN06265379_10991</name>
</gene>
<feature type="domain" description="DEAD-box RNA helicase Q" evidence="10">
    <location>
        <begin position="1"/>
        <end position="29"/>
    </location>
</feature>
<proteinExistence type="inferred from homology"/>
<feature type="domain" description="Helicase C-terminal" evidence="9">
    <location>
        <begin position="230"/>
        <end position="379"/>
    </location>
</feature>
<dbReference type="GO" id="GO:0005829">
    <property type="term" value="C:cytosol"/>
    <property type="evidence" value="ECO:0007669"/>
    <property type="project" value="TreeGrafter"/>
</dbReference>
<dbReference type="Proteomes" id="UP000319040">
    <property type="component" value="Unassembled WGS sequence"/>
</dbReference>
<keyword evidence="1" id="KW-0547">Nucleotide-binding</keyword>
<dbReference type="GO" id="GO:0005524">
    <property type="term" value="F:ATP binding"/>
    <property type="evidence" value="ECO:0007669"/>
    <property type="project" value="UniProtKB-KW"/>
</dbReference>
<dbReference type="SUPFAM" id="SSF52540">
    <property type="entry name" value="P-loop containing nucleoside triphosphate hydrolases"/>
    <property type="match status" value="1"/>
</dbReference>
<protein>
    <submittedName>
        <fullName evidence="11">ATP-dependent RNA helicase RhlE</fullName>
    </submittedName>
</protein>
<dbReference type="InterPro" id="IPR011545">
    <property type="entry name" value="DEAD/DEAH_box_helicase_dom"/>
</dbReference>
<evidence type="ECO:0000313" key="12">
    <source>
        <dbReference type="Proteomes" id="UP000319040"/>
    </source>
</evidence>
<keyword evidence="12" id="KW-1185">Reference proteome</keyword>
<dbReference type="CDD" id="cd00268">
    <property type="entry name" value="DEADc"/>
    <property type="match status" value="1"/>
</dbReference>
<dbReference type="InterPro" id="IPR014001">
    <property type="entry name" value="Helicase_ATP-bd"/>
</dbReference>
<keyword evidence="3 11" id="KW-0347">Helicase</keyword>
<dbReference type="InterPro" id="IPR027417">
    <property type="entry name" value="P-loop_NTPase"/>
</dbReference>
<dbReference type="PANTHER" id="PTHR47959">
    <property type="entry name" value="ATP-DEPENDENT RNA HELICASE RHLE-RELATED"/>
    <property type="match status" value="1"/>
</dbReference>
<keyword evidence="4" id="KW-0067">ATP-binding</keyword>
<evidence type="ECO:0000256" key="5">
    <source>
        <dbReference type="ARBA" id="ARBA00038437"/>
    </source>
</evidence>
<comment type="similarity">
    <text evidence="5">Belongs to the DEAD box helicase family.</text>
</comment>
<dbReference type="EMBL" id="FXTB01000009">
    <property type="protein sequence ID" value="SMO84427.1"/>
    <property type="molecule type" value="Genomic_DNA"/>
</dbReference>
<dbReference type="OrthoDB" id="9785240at2"/>
<feature type="compositionally biased region" description="Basic and acidic residues" evidence="7">
    <location>
        <begin position="398"/>
        <end position="413"/>
    </location>
</feature>
<feature type="short sequence motif" description="Q motif" evidence="6">
    <location>
        <begin position="1"/>
        <end position="29"/>
    </location>
</feature>
<dbReference type="GO" id="GO:0016787">
    <property type="term" value="F:hydrolase activity"/>
    <property type="evidence" value="ECO:0007669"/>
    <property type="project" value="UniProtKB-KW"/>
</dbReference>
<dbReference type="CDD" id="cd18787">
    <property type="entry name" value="SF2_C_DEAD"/>
    <property type="match status" value="1"/>
</dbReference>
<reference evidence="11 12" key="1">
    <citation type="submission" date="2017-05" db="EMBL/GenBank/DDBJ databases">
        <authorList>
            <person name="Varghese N."/>
            <person name="Submissions S."/>
        </authorList>
    </citation>
    <scope>NUCLEOTIDE SEQUENCE [LARGE SCALE GENOMIC DNA]</scope>
    <source>
        <strain evidence="11 12">DSM 27040</strain>
    </source>
</reference>
<evidence type="ECO:0000256" key="6">
    <source>
        <dbReference type="PROSITE-ProRule" id="PRU00552"/>
    </source>
</evidence>
<dbReference type="Pfam" id="PF00270">
    <property type="entry name" value="DEAD"/>
    <property type="match status" value="1"/>
</dbReference>
<evidence type="ECO:0000256" key="7">
    <source>
        <dbReference type="SAM" id="MobiDB-lite"/>
    </source>
</evidence>
<evidence type="ECO:0000259" key="10">
    <source>
        <dbReference type="PROSITE" id="PS51195"/>
    </source>
</evidence>
<name>A0A521EKI5_SACCC</name>
<accession>A0A521EKI5</accession>
<dbReference type="RefSeq" id="WP_142534289.1">
    <property type="nucleotide sequence ID" value="NZ_FXTB01000009.1"/>
</dbReference>
<dbReference type="InterPro" id="IPR050079">
    <property type="entry name" value="DEAD_box_RNA_helicase"/>
</dbReference>
<feature type="domain" description="Helicase ATP-binding" evidence="8">
    <location>
        <begin position="32"/>
        <end position="203"/>
    </location>
</feature>
<dbReference type="SMART" id="SM00490">
    <property type="entry name" value="HELICc"/>
    <property type="match status" value="1"/>
</dbReference>
<dbReference type="InterPro" id="IPR001650">
    <property type="entry name" value="Helicase_C-like"/>
</dbReference>
<dbReference type="GO" id="GO:0003724">
    <property type="term" value="F:RNA helicase activity"/>
    <property type="evidence" value="ECO:0007669"/>
    <property type="project" value="InterPro"/>
</dbReference>
<dbReference type="PROSITE" id="PS51192">
    <property type="entry name" value="HELICASE_ATP_BIND_1"/>
    <property type="match status" value="1"/>
</dbReference>
<evidence type="ECO:0000259" key="9">
    <source>
        <dbReference type="PROSITE" id="PS51194"/>
    </source>
</evidence>
<dbReference type="Gene3D" id="3.40.50.300">
    <property type="entry name" value="P-loop containing nucleotide triphosphate hydrolases"/>
    <property type="match status" value="2"/>
</dbReference>
<organism evidence="11 12">
    <name type="scientific">Saccharicrinis carchari</name>
    <dbReference type="NCBI Taxonomy" id="1168039"/>
    <lineage>
        <taxon>Bacteria</taxon>
        <taxon>Pseudomonadati</taxon>
        <taxon>Bacteroidota</taxon>
        <taxon>Bacteroidia</taxon>
        <taxon>Marinilabiliales</taxon>
        <taxon>Marinilabiliaceae</taxon>
        <taxon>Saccharicrinis</taxon>
    </lineage>
</organism>
<dbReference type="InterPro" id="IPR014014">
    <property type="entry name" value="RNA_helicase_DEAD_Q_motif"/>
</dbReference>
<dbReference type="Pfam" id="PF00271">
    <property type="entry name" value="Helicase_C"/>
    <property type="match status" value="1"/>
</dbReference>
<sequence length="443" mass="49950">MNFSDLNLNTVLLNALNEMGLTQATPIQEQVFPVAMSGRDVVGIAQTGTGKTLSYALPLLRNLKFSTQKHPRILVLVPTRELVEQVANEFKKLTEYMNVRIVGIYGGTNINTQKQMVYEGLDVLVSTPGRLIDLTLTGVLRLKSIQKLVVDEVDEMLNLGFKPQLRRIVDMLPQKRQNLMFSATLTYDVEEVIKDYFYNPVKIEVAASGTPLDLIFQSAYRVPNFYTKINLLLYLLNIQKNMDKVLVFVKSRALADIVYKQLQNVVGDEVGVIHSNKSQNFRFRMVEEFAQGSLRLLIATDLISRGLDILNVSHVINFDMPTEAEAYMHRIGRTGRAEAEGNALSFVEESDMEMWHDILNMMGTKIALDPLPPEVEVSDLQLESETTEMPGKTLIKAPKIDATKGSAFHEKKEKNKKVNLGGSYHRTVAAKYKKPKTKGQKRK</sequence>
<feature type="region of interest" description="Disordered" evidence="7">
    <location>
        <begin position="396"/>
        <end position="425"/>
    </location>
</feature>
<evidence type="ECO:0000256" key="2">
    <source>
        <dbReference type="ARBA" id="ARBA00022801"/>
    </source>
</evidence>
<evidence type="ECO:0000256" key="4">
    <source>
        <dbReference type="ARBA" id="ARBA00022840"/>
    </source>
</evidence>
<evidence type="ECO:0000256" key="1">
    <source>
        <dbReference type="ARBA" id="ARBA00022741"/>
    </source>
</evidence>
<dbReference type="PANTHER" id="PTHR47959:SF13">
    <property type="entry name" value="ATP-DEPENDENT RNA HELICASE RHLE"/>
    <property type="match status" value="1"/>
</dbReference>
<dbReference type="AlphaFoldDB" id="A0A521EKI5"/>
<dbReference type="PROSITE" id="PS51195">
    <property type="entry name" value="Q_MOTIF"/>
    <property type="match status" value="1"/>
</dbReference>
<keyword evidence="2" id="KW-0378">Hydrolase</keyword>
<evidence type="ECO:0000259" key="8">
    <source>
        <dbReference type="PROSITE" id="PS51192"/>
    </source>
</evidence>
<evidence type="ECO:0000256" key="3">
    <source>
        <dbReference type="ARBA" id="ARBA00022806"/>
    </source>
</evidence>
<dbReference type="SMART" id="SM00487">
    <property type="entry name" value="DEXDc"/>
    <property type="match status" value="1"/>
</dbReference>
<dbReference type="InterPro" id="IPR044742">
    <property type="entry name" value="DEAD/DEAH_RhlB"/>
</dbReference>
<evidence type="ECO:0000313" key="11">
    <source>
        <dbReference type="EMBL" id="SMO84427.1"/>
    </source>
</evidence>